<gene>
    <name evidence="1" type="ORF">MOV92_10735</name>
</gene>
<organism evidence="1 2">
    <name type="scientific">Lysobacter gummosus</name>
    <dbReference type="NCBI Taxonomy" id="262324"/>
    <lineage>
        <taxon>Bacteria</taxon>
        <taxon>Pseudomonadati</taxon>
        <taxon>Pseudomonadota</taxon>
        <taxon>Gammaproteobacteria</taxon>
        <taxon>Lysobacterales</taxon>
        <taxon>Lysobacteraceae</taxon>
        <taxon>Lysobacter</taxon>
    </lineage>
</organism>
<accession>A0ABY3XJ82</accession>
<dbReference type="EMBL" id="CP093547">
    <property type="protein sequence ID" value="UNP31686.1"/>
    <property type="molecule type" value="Genomic_DNA"/>
</dbReference>
<dbReference type="RefSeq" id="WP_057942803.1">
    <property type="nucleotide sequence ID" value="NZ_CP011131.1"/>
</dbReference>
<name>A0ABY3XJ82_9GAMM</name>
<proteinExistence type="predicted"/>
<keyword evidence="2" id="KW-1185">Reference proteome</keyword>
<dbReference type="Gene3D" id="1.25.40.10">
    <property type="entry name" value="Tetratricopeptide repeat domain"/>
    <property type="match status" value="1"/>
</dbReference>
<dbReference type="InterPro" id="IPR011990">
    <property type="entry name" value="TPR-like_helical_dom_sf"/>
</dbReference>
<evidence type="ECO:0008006" key="3">
    <source>
        <dbReference type="Google" id="ProtNLM"/>
    </source>
</evidence>
<evidence type="ECO:0000313" key="1">
    <source>
        <dbReference type="EMBL" id="UNP31686.1"/>
    </source>
</evidence>
<reference evidence="1 2" key="1">
    <citation type="submission" date="2022-03" db="EMBL/GenBank/DDBJ databases">
        <title>Complete genome sequence of Lysobacter capsici VKM B-2533 and Lysobacter gummosus 10.1.1, promising sources of lytic agents.</title>
        <authorList>
            <person name="Tarlachkov S.V."/>
            <person name="Kudryakova I.V."/>
            <person name="Afoshin A.S."/>
            <person name="Leontyevskaya E.A."/>
            <person name="Leontyevskaya N.V."/>
        </authorList>
    </citation>
    <scope>NUCLEOTIDE SEQUENCE [LARGE SCALE GENOMIC DNA]</scope>
    <source>
        <strain evidence="1 2">10.1.1</strain>
    </source>
</reference>
<protein>
    <recommendedName>
        <fullName evidence="3">Tetratricopeptide repeat family protein</fullName>
    </recommendedName>
</protein>
<sequence>MDIFDWIEDLSEELREAGQYRVVELINRIPHELHDNHPERVEAMLPEALAAARALQNPWLEVFFRHWGLQNRMRNLAEGEKALPEAVSLLEFAHRDETQQCPQSVCVTQDIAICYGNVDGPGWVPERLALSEETLARIEPSRNCYDCISREYALALMDGGRADEAVTYLQAQARNMLRDGGEPGVAYRETQAGALFRAGRCEQALAALDAIEEEELDDDDDGDRLSRATFRALILARLGRMDEAWDALPPYGPTVVPLLYPNWSEAVALIAAAKPEHNHWRLGRLLATMVSHMDRVGAHRRCIELALRHGELALLRKAGWTARRALAIARRHLPLLRSDLGAGELIAAFAARVDALDAAAVPSMPAEAVYEHVRDDEGSDPEQDIELLLAAYRERPDDGPLAGLLGSAMIACGSREDAIAHLWEFVRRHPQSEDAPASQLLEQLLDHGEAEAEIGRLAALVEPERPAFAHWCRAQLAFARERWSEVGEHVERLLTHVPDANGARRLWARAAMANQDFDRAVGLYAALAEQSEEPGGDDWDLMSAASAAGDWPAVRRSAARLGMQLSSEDGPVRESWGWLRLRYEHDGESYDCLGSRTGPVTAEVVTVAAPGRPQHVRDEVVFDAAPLEQAPEDEAEREHWLTPFRVVHTRRRADYRSWFVDGAHPGESAFEAMREALEAQQWSVWVRSGDDYRVRDPKQDEDAALPGLYFFLATPPQVAPSQVDSRLLELTAGWEHPLSWLQLAEQAGADTGRHEAIVEAYGL</sequence>
<dbReference type="SUPFAM" id="SSF48452">
    <property type="entry name" value="TPR-like"/>
    <property type="match status" value="1"/>
</dbReference>
<evidence type="ECO:0000313" key="2">
    <source>
        <dbReference type="Proteomes" id="UP000829194"/>
    </source>
</evidence>
<dbReference type="Proteomes" id="UP000829194">
    <property type="component" value="Chromosome"/>
</dbReference>